<dbReference type="PANTHER" id="PTHR12110:SF21">
    <property type="entry name" value="XYLOSE ISOMERASE-LIKE TIM BARREL DOMAIN-CONTAINING PROTEIN"/>
    <property type="match status" value="1"/>
</dbReference>
<dbReference type="AlphaFoldDB" id="A0AA96LG99"/>
<dbReference type="KEGG" id="paun:MJA45_06795"/>
<evidence type="ECO:0000259" key="1">
    <source>
        <dbReference type="Pfam" id="PF01261"/>
    </source>
</evidence>
<dbReference type="InterPro" id="IPR013022">
    <property type="entry name" value="Xyl_isomerase-like_TIM-brl"/>
</dbReference>
<keyword evidence="2" id="KW-0413">Isomerase</keyword>
<reference evidence="2 3" key="1">
    <citation type="submission" date="2022-02" db="EMBL/GenBank/DDBJ databases">
        <title>Paenibacillus sp. MBLB1776 Whole Genome Shotgun Sequencing.</title>
        <authorList>
            <person name="Hwang C.Y."/>
            <person name="Cho E.-S."/>
            <person name="Seo M.-J."/>
        </authorList>
    </citation>
    <scope>NUCLEOTIDE SEQUENCE [LARGE SCALE GENOMIC DNA]</scope>
    <source>
        <strain evidence="2 3">MBLB1776</strain>
    </source>
</reference>
<dbReference type="GO" id="GO:0016853">
    <property type="term" value="F:isomerase activity"/>
    <property type="evidence" value="ECO:0007669"/>
    <property type="project" value="UniProtKB-KW"/>
</dbReference>
<dbReference type="RefSeq" id="WP_315606513.1">
    <property type="nucleotide sequence ID" value="NZ_CP130318.1"/>
</dbReference>
<keyword evidence="3" id="KW-1185">Reference proteome</keyword>
<name>A0AA96LG99_9BACL</name>
<dbReference type="SUPFAM" id="SSF51658">
    <property type="entry name" value="Xylose isomerase-like"/>
    <property type="match status" value="1"/>
</dbReference>
<dbReference type="Proteomes" id="UP001305702">
    <property type="component" value="Chromosome"/>
</dbReference>
<evidence type="ECO:0000313" key="2">
    <source>
        <dbReference type="EMBL" id="WNQ12735.1"/>
    </source>
</evidence>
<dbReference type="EMBL" id="CP130318">
    <property type="protein sequence ID" value="WNQ12735.1"/>
    <property type="molecule type" value="Genomic_DNA"/>
</dbReference>
<dbReference type="InterPro" id="IPR050312">
    <property type="entry name" value="IolE/XylAMocC-like"/>
</dbReference>
<accession>A0AA96LG99</accession>
<dbReference type="Gene3D" id="3.20.20.150">
    <property type="entry name" value="Divalent-metal-dependent TIM barrel enzymes"/>
    <property type="match status" value="1"/>
</dbReference>
<proteinExistence type="predicted"/>
<organism evidence="2 3">
    <name type="scientific">Paenibacillus aurantius</name>
    <dbReference type="NCBI Taxonomy" id="2918900"/>
    <lineage>
        <taxon>Bacteria</taxon>
        <taxon>Bacillati</taxon>
        <taxon>Bacillota</taxon>
        <taxon>Bacilli</taxon>
        <taxon>Bacillales</taxon>
        <taxon>Paenibacillaceae</taxon>
        <taxon>Paenibacillus</taxon>
    </lineage>
</organism>
<sequence>MKWGASLYLPFVQPDEVSVLHCRLEQGLAAVKRAGFDFAELSLAPLANLREAALEQAKRIISDSGLPVPAFSGFFPPQVPVTGPDAQLSVLEAYMRKSLPLAKAIGAEVLVLGGGKVRSVPDGFPKEEGVEQLARFLASAEEAAAKEELLLALEPLNRKETNVVKRLEDAVELAARLYLPHVRVAADSYHMLIEREEADMLEEAVDLGLLAYVHIADRDRHFPGQPVERGVDYGAFFRTLKGAGYEGRICLECGYETVEELERLGTDALRFVKDQWELA</sequence>
<protein>
    <submittedName>
        <fullName evidence="2">Sugar phosphate isomerase/epimerase family protein</fullName>
    </submittedName>
</protein>
<dbReference type="PANTHER" id="PTHR12110">
    <property type="entry name" value="HYDROXYPYRUVATE ISOMERASE"/>
    <property type="match status" value="1"/>
</dbReference>
<gene>
    <name evidence="2" type="ORF">MJA45_06795</name>
</gene>
<feature type="domain" description="Xylose isomerase-like TIM barrel" evidence="1">
    <location>
        <begin position="28"/>
        <end position="273"/>
    </location>
</feature>
<evidence type="ECO:0000313" key="3">
    <source>
        <dbReference type="Proteomes" id="UP001305702"/>
    </source>
</evidence>
<dbReference type="InterPro" id="IPR036237">
    <property type="entry name" value="Xyl_isomerase-like_sf"/>
</dbReference>
<dbReference type="Pfam" id="PF01261">
    <property type="entry name" value="AP_endonuc_2"/>
    <property type="match status" value="1"/>
</dbReference>